<dbReference type="EMBL" id="LIAE01010386">
    <property type="protein sequence ID" value="PAV62121.1"/>
    <property type="molecule type" value="Genomic_DNA"/>
</dbReference>
<dbReference type="InterPro" id="IPR036638">
    <property type="entry name" value="HLH_DNA-bd_sf"/>
</dbReference>
<comment type="caution">
    <text evidence="9">The sequence shown here is derived from an EMBL/GenBank/DDBJ whole genome shotgun (WGS) entry which is preliminary data.</text>
</comment>
<feature type="compositionally biased region" description="Basic and acidic residues" evidence="7">
    <location>
        <begin position="56"/>
        <end position="68"/>
    </location>
</feature>
<keyword evidence="2" id="KW-0805">Transcription regulation</keyword>
<organism evidence="9 10">
    <name type="scientific">Diploscapter pachys</name>
    <dbReference type="NCBI Taxonomy" id="2018661"/>
    <lineage>
        <taxon>Eukaryota</taxon>
        <taxon>Metazoa</taxon>
        <taxon>Ecdysozoa</taxon>
        <taxon>Nematoda</taxon>
        <taxon>Chromadorea</taxon>
        <taxon>Rhabditida</taxon>
        <taxon>Rhabditina</taxon>
        <taxon>Rhabditomorpha</taxon>
        <taxon>Rhabditoidea</taxon>
        <taxon>Rhabditidae</taxon>
        <taxon>Diploscapter</taxon>
    </lineage>
</organism>
<evidence type="ECO:0000256" key="2">
    <source>
        <dbReference type="ARBA" id="ARBA00023015"/>
    </source>
</evidence>
<evidence type="ECO:0000256" key="7">
    <source>
        <dbReference type="SAM" id="MobiDB-lite"/>
    </source>
</evidence>
<dbReference type="SUPFAM" id="SSF47459">
    <property type="entry name" value="HLH, helix-loop-helix DNA-binding domain"/>
    <property type="match status" value="1"/>
</dbReference>
<keyword evidence="5" id="KW-0539">Nucleus</keyword>
<proteinExistence type="predicted"/>
<evidence type="ECO:0000256" key="3">
    <source>
        <dbReference type="ARBA" id="ARBA00023125"/>
    </source>
</evidence>
<evidence type="ECO:0000259" key="8">
    <source>
        <dbReference type="PROSITE" id="PS50888"/>
    </source>
</evidence>
<dbReference type="Pfam" id="PF00010">
    <property type="entry name" value="HLH"/>
    <property type="match status" value="1"/>
</dbReference>
<keyword evidence="10" id="KW-1185">Reference proteome</keyword>
<dbReference type="FunFam" id="4.10.280.10:FF:000136">
    <property type="entry name" value="CBN-MXL-2 protein"/>
    <property type="match status" value="1"/>
</dbReference>
<dbReference type="STRING" id="2018661.A0A2A2JKI9"/>
<name>A0A2A2JKI9_9BILA</name>
<dbReference type="PANTHER" id="PTHR15741">
    <property type="entry name" value="BASIC HELIX-LOOP-HELIX ZIP TRANSCRIPTION FACTOR"/>
    <property type="match status" value="1"/>
</dbReference>
<dbReference type="PROSITE" id="PS50888">
    <property type="entry name" value="BHLH"/>
    <property type="match status" value="1"/>
</dbReference>
<dbReference type="InterPro" id="IPR052207">
    <property type="entry name" value="Max-like/E-box_TFs"/>
</dbReference>
<dbReference type="OrthoDB" id="5778525at2759"/>
<protein>
    <recommendedName>
        <fullName evidence="8">BHLH domain-containing protein</fullName>
    </recommendedName>
</protein>
<dbReference type="PANTHER" id="PTHR15741:SF25">
    <property type="entry name" value="MAX-LIKE PROTEIN X"/>
    <property type="match status" value="1"/>
</dbReference>
<keyword evidence="6" id="KW-0175">Coiled coil</keyword>
<feature type="coiled-coil region" evidence="6">
    <location>
        <begin position="109"/>
        <end position="143"/>
    </location>
</feature>
<dbReference type="GO" id="GO:0005634">
    <property type="term" value="C:nucleus"/>
    <property type="evidence" value="ECO:0007669"/>
    <property type="project" value="UniProtKB-SubCell"/>
</dbReference>
<sequence>MKMRRRRSSATGAQNSAASSSATNSVMGPASQESMGELSPSGSGSESSLSNVGVYNDRKKQTHLRCERQRREAINSGYNELKELIPQTTSSLGCKTTNAAVLFRACEYMHQLTNDVESGDKELQQLNTQVAALEMIAAQYESMAASAPSSSNSNSVQARMLQTLLDDCYASFVSQVDISSYSSLTRTLLTWVESLAATNDNFKETMSKLVTMPFQLERKPF</sequence>
<gene>
    <name evidence="9" type="ORF">WR25_07517</name>
</gene>
<dbReference type="GO" id="GO:0046983">
    <property type="term" value="F:protein dimerization activity"/>
    <property type="evidence" value="ECO:0007669"/>
    <property type="project" value="InterPro"/>
</dbReference>
<dbReference type="Gene3D" id="4.10.280.10">
    <property type="entry name" value="Helix-loop-helix DNA-binding domain"/>
    <property type="match status" value="1"/>
</dbReference>
<accession>A0A2A2JKI9</accession>
<feature type="compositionally biased region" description="Low complexity" evidence="7">
    <location>
        <begin position="33"/>
        <end position="50"/>
    </location>
</feature>
<dbReference type="SMART" id="SM00353">
    <property type="entry name" value="HLH"/>
    <property type="match status" value="1"/>
</dbReference>
<evidence type="ECO:0000256" key="4">
    <source>
        <dbReference type="ARBA" id="ARBA00023163"/>
    </source>
</evidence>
<dbReference type="GO" id="GO:0000978">
    <property type="term" value="F:RNA polymerase II cis-regulatory region sequence-specific DNA binding"/>
    <property type="evidence" value="ECO:0007669"/>
    <property type="project" value="TreeGrafter"/>
</dbReference>
<feature type="domain" description="BHLH" evidence="8">
    <location>
        <begin position="58"/>
        <end position="112"/>
    </location>
</feature>
<keyword evidence="4" id="KW-0804">Transcription</keyword>
<evidence type="ECO:0000256" key="1">
    <source>
        <dbReference type="ARBA" id="ARBA00004123"/>
    </source>
</evidence>
<dbReference type="InterPro" id="IPR011598">
    <property type="entry name" value="bHLH_dom"/>
</dbReference>
<dbReference type="Proteomes" id="UP000218231">
    <property type="component" value="Unassembled WGS sequence"/>
</dbReference>
<comment type="subcellular location">
    <subcellularLocation>
        <location evidence="1">Nucleus</location>
    </subcellularLocation>
</comment>
<evidence type="ECO:0000256" key="6">
    <source>
        <dbReference type="SAM" id="Coils"/>
    </source>
</evidence>
<feature type="region of interest" description="Disordered" evidence="7">
    <location>
        <begin position="1"/>
        <end position="68"/>
    </location>
</feature>
<dbReference type="GO" id="GO:0000981">
    <property type="term" value="F:DNA-binding transcription factor activity, RNA polymerase II-specific"/>
    <property type="evidence" value="ECO:0007669"/>
    <property type="project" value="TreeGrafter"/>
</dbReference>
<evidence type="ECO:0000313" key="10">
    <source>
        <dbReference type="Proteomes" id="UP000218231"/>
    </source>
</evidence>
<reference evidence="9 10" key="1">
    <citation type="journal article" date="2017" name="Curr. Biol.">
        <title>Genome architecture and evolution of a unichromosomal asexual nematode.</title>
        <authorList>
            <person name="Fradin H."/>
            <person name="Zegar C."/>
            <person name="Gutwein M."/>
            <person name="Lucas J."/>
            <person name="Kovtun M."/>
            <person name="Corcoran D."/>
            <person name="Baugh L.R."/>
            <person name="Kiontke K."/>
            <person name="Gunsalus K."/>
            <person name="Fitch D.H."/>
            <person name="Piano F."/>
        </authorList>
    </citation>
    <scope>NUCLEOTIDE SEQUENCE [LARGE SCALE GENOMIC DNA]</scope>
    <source>
        <strain evidence="9">PF1309</strain>
    </source>
</reference>
<keyword evidence="3" id="KW-0238">DNA-binding</keyword>
<dbReference type="AlphaFoldDB" id="A0A2A2JKI9"/>
<feature type="compositionally biased region" description="Low complexity" evidence="7">
    <location>
        <begin position="9"/>
        <end position="25"/>
    </location>
</feature>
<evidence type="ECO:0000313" key="9">
    <source>
        <dbReference type="EMBL" id="PAV62121.1"/>
    </source>
</evidence>
<evidence type="ECO:0000256" key="5">
    <source>
        <dbReference type="ARBA" id="ARBA00023242"/>
    </source>
</evidence>